<dbReference type="InterPro" id="IPR049468">
    <property type="entry name" value="Restrct_endonuc-II-like_dom"/>
</dbReference>
<feature type="region of interest" description="Disordered" evidence="2">
    <location>
        <begin position="1394"/>
        <end position="1422"/>
    </location>
</feature>
<sequence length="1596" mass="182998">MESPAKEIIEREFERLREKLLDLTMRNQLLNFRPRSRTIEVVNHDPSHIYGYLVLNERKMKFAPRPEAPEDCGEEELWEYPSSEEDADGIPQEEGHQAHHQPDDNVLQTDLTGSELQRRLFYINQRARTMIQEQGYNILYLALGFLEWRTPDEPDIRKAPLILVPVLLERRRAGSTFTVKWDGSEIITNMSLQARLREEGVELPEFRMPSDIEGVKGYLEDVESSVESMEGWCVTDDVQLGFFSFTKFLMYMDLDPSSYSNWDEIIERPLLRSLFSLEIDRDENEVNIDEIPYRDLYHVVDADSSQIAVIEDVKAGKNLVVEGPPGTGKSQTIVNLIAELMAAGKTVLFVSEKMAALEVVKSRLDSIGLGRFCLELHSHKARKKDVLNELESTLMDAEAERVEAEREFRRIEKLRDELNEYRRALHEPLYGIGLSPFQLFGMKEKAERHFDELPFVRIPSPETITPDEWDEALIELQNLAKLAELLPPLPENPWSGTDPGMILPSDVRELEILFDSVVRTVDELLGALDVFQEKYGFKRVRTSGELRILEEIASVVADSRPFDLEVLRTELWDRYRADAFTLLDKLEDYTRKRAVLDGFHESVHEADIESLLREYLNESSSRIKFLSGRYRKVKNQIDALYIGKAPENDYEIIEDLETLIDVLKLREELERYGEVAEKFFGSMWQPENPRIDDLRATAEWIVRFRDLHSEGLITERTLEAISEGIERDELLGELEEIRGIHERLQEKLERLQSAINTHAHVIFNMDPDDVPFTRWKTIIGEWEDKISILPLWSQYLEKKRLCMKTRGAAFIPLIESGIIGLEDIRPAMEGNLADALLEKAFREIPVLYTFIGDLHEARIREFRELDSRIIELNRKRLIYKLTRSMPGVFGGAAPDSEESILSGEFTRKRGHMPLRKLLKRAGGVIKRIKPCFMMSPLSIAQYLDPRSSELQFDVVIFDEASQVKPEDALGAFLRARTAVVMGDTNQLPPTSFFDQMVSSEEDSEDVASAADIESILHLCKRSFPVRMLMWHYRSRHESLIAVSNQEFYDNRLLAYPSPARDDEELGLHLRYLPETVYERGRTSSNPMEASAVVDAIEEHFMRYGNTRSLGVGTFSVAQMNAILEALEARLRENPELERIINGEMEEPFFIKNLETIQGDERDVIFISIGYGFDENGRISLNFGPLNQDGGERRLNVLITRAREKCVVFTNFRSSDLKTGPGTPFGVRALKRFLRYAETRVLESDESYADAQGLFEDSVYEFLTEEGLEVDRGVGCAGFRVDFAIRDPDDDGRYIAGILTDGEMYSRSSVARDRDRLREEILRNLGWNIVHLWSSDWYRNPEETRRKLRGTIEEIITVERKARTPDDQDLIQEEAHEDEAREETMDMEAEGGVVQNDESDHEGSVSQDDPEAGAVRPSMDDGVTGYMEYTTDKLREPDDLYRSSTPAISSIVSEIVAMEAPVHVEEVIRRIRESCGLRRAGRRVRSIIGSAIEMAENNGNIKREGDFLFLRESTPITVRKRTGRIDINLISPAEIEEAVKMALKSPLTVDELTVRVARMFGFRNTSRKTSAGIRRVIDDMLARGDLVMEGDTVRKGG</sequence>
<dbReference type="InterPro" id="IPR021754">
    <property type="entry name" value="DUF3320"/>
</dbReference>
<evidence type="ECO:0000259" key="3">
    <source>
        <dbReference type="Pfam" id="PF11784"/>
    </source>
</evidence>
<feature type="domain" description="DUF3320" evidence="3">
    <location>
        <begin position="1437"/>
        <end position="1485"/>
    </location>
</feature>
<feature type="region of interest" description="Disordered" evidence="2">
    <location>
        <begin position="64"/>
        <end position="106"/>
    </location>
</feature>
<dbReference type="GO" id="GO:0004386">
    <property type="term" value="F:helicase activity"/>
    <property type="evidence" value="ECO:0007669"/>
    <property type="project" value="InterPro"/>
</dbReference>
<gene>
    <name evidence="7" type="ORF">N5910_04465</name>
</gene>
<dbReference type="Pfam" id="PF13195">
    <property type="entry name" value="DUF4011"/>
    <property type="match status" value="1"/>
</dbReference>
<feature type="domain" description="DNA2/NAM7 helicase helicase" evidence="4">
    <location>
        <begin position="946"/>
        <end position="991"/>
    </location>
</feature>
<reference evidence="7" key="1">
    <citation type="submission" date="2022-09" db="EMBL/GenBank/DDBJ databases">
        <title>Characterization of three MwoI isoschizomers from sequenced genome and metagenomes.</title>
        <authorList>
            <person name="Fomenkov A."/>
            <person name="Xu S.Y."/>
            <person name="Roberts R.J."/>
        </authorList>
    </citation>
    <scope>NUCLEOTIDE SEQUENCE</scope>
    <source>
        <strain evidence="7">DSM 2970</strain>
    </source>
</reference>
<evidence type="ECO:0000256" key="1">
    <source>
        <dbReference type="SAM" id="Coils"/>
    </source>
</evidence>
<protein>
    <submittedName>
        <fullName evidence="7">DUF3320 domain-containing protein</fullName>
    </submittedName>
</protein>
<dbReference type="Proteomes" id="UP001065373">
    <property type="component" value="Chromosome"/>
</dbReference>
<dbReference type="Pfam" id="PF13087">
    <property type="entry name" value="AAA_12"/>
    <property type="match status" value="1"/>
</dbReference>
<name>A0A9E7UHW8_METWO</name>
<feature type="compositionally biased region" description="Basic and acidic residues" evidence="2">
    <location>
        <begin position="93"/>
        <end position="103"/>
    </location>
</feature>
<dbReference type="SUPFAM" id="SSF52980">
    <property type="entry name" value="Restriction endonuclease-like"/>
    <property type="match status" value="1"/>
</dbReference>
<dbReference type="InterPro" id="IPR047187">
    <property type="entry name" value="SF1_C_Upf1"/>
</dbReference>
<dbReference type="Pfam" id="PF13086">
    <property type="entry name" value="AAA_11"/>
    <property type="match status" value="1"/>
</dbReference>
<dbReference type="Gene3D" id="3.40.50.300">
    <property type="entry name" value="P-loop containing nucleotide triphosphate hydrolases"/>
    <property type="match status" value="3"/>
</dbReference>
<dbReference type="InterPro" id="IPR011335">
    <property type="entry name" value="Restrct_endonuc-II-like"/>
</dbReference>
<evidence type="ECO:0000259" key="5">
    <source>
        <dbReference type="Pfam" id="PF13087"/>
    </source>
</evidence>
<evidence type="ECO:0000313" key="7">
    <source>
        <dbReference type="EMBL" id="UXH32614.1"/>
    </source>
</evidence>
<dbReference type="InterPro" id="IPR027417">
    <property type="entry name" value="P-loop_NTPase"/>
</dbReference>
<accession>A0A9E7UHW8</accession>
<feature type="domain" description="DNA2/NAM7 helicase-like C-terminal" evidence="5">
    <location>
        <begin position="1019"/>
        <end position="1210"/>
    </location>
</feature>
<dbReference type="InterPro" id="IPR045055">
    <property type="entry name" value="DNA2/NAM7-like"/>
</dbReference>
<feature type="domain" description="Restriction endonuclease type II-like" evidence="6">
    <location>
        <begin position="1254"/>
        <end position="1350"/>
    </location>
</feature>
<dbReference type="PANTHER" id="PTHR10887:SF530">
    <property type="entry name" value="SUPERFAMILY I DNA HELICASES"/>
    <property type="match status" value="1"/>
</dbReference>
<dbReference type="SUPFAM" id="SSF52540">
    <property type="entry name" value="P-loop containing nucleoside triphosphate hydrolases"/>
    <property type="match status" value="1"/>
</dbReference>
<dbReference type="Gene3D" id="3.40.960.10">
    <property type="entry name" value="VSR Endonuclease"/>
    <property type="match status" value="1"/>
</dbReference>
<dbReference type="RefSeq" id="WP_261599881.1">
    <property type="nucleotide sequence ID" value="NZ_CP104550.1"/>
</dbReference>
<dbReference type="CDD" id="cd18808">
    <property type="entry name" value="SF1_C_Upf1"/>
    <property type="match status" value="1"/>
</dbReference>
<dbReference type="InterPro" id="IPR025103">
    <property type="entry name" value="DUF4011"/>
</dbReference>
<dbReference type="GeneID" id="75106479"/>
<dbReference type="PANTHER" id="PTHR10887">
    <property type="entry name" value="DNA2/NAM7 HELICASE FAMILY"/>
    <property type="match status" value="1"/>
</dbReference>
<dbReference type="EMBL" id="CP104550">
    <property type="protein sequence ID" value="UXH32614.1"/>
    <property type="molecule type" value="Genomic_DNA"/>
</dbReference>
<proteinExistence type="predicted"/>
<dbReference type="InterPro" id="IPR041679">
    <property type="entry name" value="DNA2/NAM7-like_C"/>
</dbReference>
<evidence type="ECO:0000256" key="2">
    <source>
        <dbReference type="SAM" id="MobiDB-lite"/>
    </source>
</evidence>
<dbReference type="FunFam" id="3.40.960.10:FF:000002">
    <property type="entry name" value="DNA helicase related protein"/>
    <property type="match status" value="1"/>
</dbReference>
<dbReference type="InterPro" id="IPR041677">
    <property type="entry name" value="DNA2/NAM7_AAA_11"/>
</dbReference>
<feature type="coiled-coil region" evidence="1">
    <location>
        <begin position="380"/>
        <end position="424"/>
    </location>
</feature>
<organism evidence="7">
    <name type="scientific">Methanothermobacter wolfeii</name>
    <name type="common">Methanobacterium wolfei</name>
    <dbReference type="NCBI Taxonomy" id="145261"/>
    <lineage>
        <taxon>Archaea</taxon>
        <taxon>Methanobacteriati</taxon>
        <taxon>Methanobacteriota</taxon>
        <taxon>Methanomada group</taxon>
        <taxon>Methanobacteria</taxon>
        <taxon>Methanobacteriales</taxon>
        <taxon>Methanobacteriaceae</taxon>
        <taxon>Methanothermobacter</taxon>
    </lineage>
</organism>
<feature type="coiled-coil region" evidence="1">
    <location>
        <begin position="727"/>
        <end position="761"/>
    </location>
</feature>
<dbReference type="FunFam" id="3.40.50.300:FF:002063">
    <property type="entry name" value="DNA helicase related protein"/>
    <property type="match status" value="1"/>
</dbReference>
<evidence type="ECO:0000259" key="6">
    <source>
        <dbReference type="Pfam" id="PF18741"/>
    </source>
</evidence>
<evidence type="ECO:0000259" key="4">
    <source>
        <dbReference type="Pfam" id="PF13086"/>
    </source>
</evidence>
<dbReference type="Pfam" id="PF18741">
    <property type="entry name" value="MTES_1575"/>
    <property type="match status" value="1"/>
</dbReference>
<dbReference type="Pfam" id="PF11784">
    <property type="entry name" value="DUF3320"/>
    <property type="match status" value="1"/>
</dbReference>
<feature type="compositionally biased region" description="Acidic residues" evidence="2">
    <location>
        <begin position="69"/>
        <end position="88"/>
    </location>
</feature>
<keyword evidence="1" id="KW-0175">Coiled coil</keyword>